<dbReference type="GO" id="GO:0005886">
    <property type="term" value="C:plasma membrane"/>
    <property type="evidence" value="ECO:0007669"/>
    <property type="project" value="UniProtKB-SubCell"/>
</dbReference>
<evidence type="ECO:0000313" key="10">
    <source>
        <dbReference type="EMBL" id="SNR76096.1"/>
    </source>
</evidence>
<feature type="transmembrane region" description="Helical" evidence="9">
    <location>
        <begin position="86"/>
        <end position="105"/>
    </location>
</feature>
<reference evidence="11" key="1">
    <citation type="submission" date="2017-06" db="EMBL/GenBank/DDBJ databases">
        <authorList>
            <person name="Varghese N."/>
            <person name="Submissions S."/>
        </authorList>
    </citation>
    <scope>NUCLEOTIDE SEQUENCE [LARGE SCALE GENOMIC DNA]</scope>
    <source>
        <strain evidence="11">Ca-68</strain>
    </source>
</reference>
<dbReference type="GO" id="GO:0015297">
    <property type="term" value="F:antiporter activity"/>
    <property type="evidence" value="ECO:0007669"/>
    <property type="project" value="TreeGrafter"/>
</dbReference>
<dbReference type="GO" id="GO:0015199">
    <property type="term" value="F:amino-acid betaine transmembrane transporter activity"/>
    <property type="evidence" value="ECO:0007669"/>
    <property type="project" value="TreeGrafter"/>
</dbReference>
<evidence type="ECO:0000256" key="4">
    <source>
        <dbReference type="ARBA" id="ARBA00022692"/>
    </source>
</evidence>
<keyword evidence="5 9" id="KW-1133">Transmembrane helix</keyword>
<keyword evidence="6 9" id="KW-0472">Membrane</keyword>
<evidence type="ECO:0000256" key="7">
    <source>
        <dbReference type="ARBA" id="ARBA00038032"/>
    </source>
</evidence>
<dbReference type="PANTHER" id="PTHR30561:SF1">
    <property type="entry name" value="MULTIDRUG TRANSPORTER EMRE"/>
    <property type="match status" value="1"/>
</dbReference>
<dbReference type="InterPro" id="IPR045324">
    <property type="entry name" value="Small_multidrug_res"/>
</dbReference>
<feature type="transmembrane region" description="Helical" evidence="9">
    <location>
        <begin position="59"/>
        <end position="80"/>
    </location>
</feature>
<evidence type="ECO:0000313" key="11">
    <source>
        <dbReference type="Proteomes" id="UP000198305"/>
    </source>
</evidence>
<dbReference type="InterPro" id="IPR000390">
    <property type="entry name" value="Small_drug/metabolite_transptr"/>
</dbReference>
<dbReference type="Proteomes" id="UP000198305">
    <property type="component" value="Unassembled WGS sequence"/>
</dbReference>
<name>A0A238YXY8_9PROT</name>
<proteinExistence type="inferred from homology"/>
<feature type="transmembrane region" description="Helical" evidence="9">
    <location>
        <begin position="34"/>
        <end position="52"/>
    </location>
</feature>
<keyword evidence="3" id="KW-1003">Cell membrane</keyword>
<dbReference type="SUPFAM" id="SSF103481">
    <property type="entry name" value="Multidrug resistance efflux transporter EmrE"/>
    <property type="match status" value="1"/>
</dbReference>
<evidence type="ECO:0000256" key="6">
    <source>
        <dbReference type="ARBA" id="ARBA00023136"/>
    </source>
</evidence>
<evidence type="ECO:0000256" key="8">
    <source>
        <dbReference type="RuleBase" id="RU003942"/>
    </source>
</evidence>
<protein>
    <submittedName>
        <fullName evidence="10">Small multidrug resistance pump</fullName>
    </submittedName>
</protein>
<gene>
    <name evidence="10" type="ORF">SAMN05192560_0938</name>
</gene>
<dbReference type="GO" id="GO:1990961">
    <property type="term" value="P:xenobiotic detoxification by transmembrane export across the plasma membrane"/>
    <property type="evidence" value="ECO:0007669"/>
    <property type="project" value="UniProtKB-ARBA"/>
</dbReference>
<dbReference type="InterPro" id="IPR037185">
    <property type="entry name" value="EmrE-like"/>
</dbReference>
<evidence type="ECO:0000256" key="3">
    <source>
        <dbReference type="ARBA" id="ARBA00022475"/>
    </source>
</evidence>
<dbReference type="GO" id="GO:0031460">
    <property type="term" value="P:glycine betaine transport"/>
    <property type="evidence" value="ECO:0007669"/>
    <property type="project" value="TreeGrafter"/>
</dbReference>
<dbReference type="Gene3D" id="1.10.3730.20">
    <property type="match status" value="1"/>
</dbReference>
<keyword evidence="11" id="KW-1185">Reference proteome</keyword>
<sequence length="111" mass="12011">MMQSWLFLAIAIVNEVIATSALKLSDGFTRPVPTIIVVVGYILAFYFLSLTLRCIPVGVAYAIWSGLGMVLVSVISLVLYGQKLDFAAILGMEFIIAGVIIMNLSTKSLSH</sequence>
<keyword evidence="4 8" id="KW-0812">Transmembrane</keyword>
<dbReference type="EMBL" id="FZOA01000003">
    <property type="protein sequence ID" value="SNR76096.1"/>
    <property type="molecule type" value="Genomic_DNA"/>
</dbReference>
<dbReference type="FunFam" id="1.10.3730.20:FF:000001">
    <property type="entry name" value="Quaternary ammonium compound resistance transporter SugE"/>
    <property type="match status" value="1"/>
</dbReference>
<comment type="similarity">
    <text evidence="7 8">Belongs to the drug/metabolite transporter (DMT) superfamily. Small multidrug resistance (SMR) (TC 2.A.7.1) family.</text>
</comment>
<accession>A0A238YXY8</accession>
<comment type="subcellular location">
    <subcellularLocation>
        <location evidence="1 8">Cell membrane</location>
        <topology evidence="1 8">Multi-pass membrane protein</topology>
    </subcellularLocation>
</comment>
<evidence type="ECO:0000256" key="9">
    <source>
        <dbReference type="SAM" id="Phobius"/>
    </source>
</evidence>
<evidence type="ECO:0000256" key="2">
    <source>
        <dbReference type="ARBA" id="ARBA00022448"/>
    </source>
</evidence>
<dbReference type="Pfam" id="PF00893">
    <property type="entry name" value="Multi_Drug_Res"/>
    <property type="match status" value="1"/>
</dbReference>
<organism evidence="10 11">
    <name type="scientific">Methylobacillus rhizosphaerae</name>
    <dbReference type="NCBI Taxonomy" id="551994"/>
    <lineage>
        <taxon>Bacteria</taxon>
        <taxon>Pseudomonadati</taxon>
        <taxon>Pseudomonadota</taxon>
        <taxon>Betaproteobacteria</taxon>
        <taxon>Nitrosomonadales</taxon>
        <taxon>Methylophilaceae</taxon>
        <taxon>Methylobacillus</taxon>
    </lineage>
</organism>
<dbReference type="PANTHER" id="PTHR30561">
    <property type="entry name" value="SMR FAMILY PROTON-DEPENDENT DRUG EFFLUX TRANSPORTER SUGE"/>
    <property type="match status" value="1"/>
</dbReference>
<evidence type="ECO:0000256" key="5">
    <source>
        <dbReference type="ARBA" id="ARBA00022989"/>
    </source>
</evidence>
<dbReference type="GO" id="GO:0015220">
    <property type="term" value="F:choline transmembrane transporter activity"/>
    <property type="evidence" value="ECO:0007669"/>
    <property type="project" value="TreeGrafter"/>
</dbReference>
<evidence type="ECO:0000256" key="1">
    <source>
        <dbReference type="ARBA" id="ARBA00004651"/>
    </source>
</evidence>
<dbReference type="AlphaFoldDB" id="A0A238YXY8"/>
<keyword evidence="2" id="KW-0813">Transport</keyword>